<gene>
    <name evidence="1" type="ORF">BJ970_004422</name>
</gene>
<dbReference type="InterPro" id="IPR015421">
    <property type="entry name" value="PyrdxlP-dep_Trfase_major"/>
</dbReference>
<organism evidence="1 2">
    <name type="scientific">Saccharopolyspora phatthalungensis</name>
    <dbReference type="NCBI Taxonomy" id="664693"/>
    <lineage>
        <taxon>Bacteria</taxon>
        <taxon>Bacillati</taxon>
        <taxon>Actinomycetota</taxon>
        <taxon>Actinomycetes</taxon>
        <taxon>Pseudonocardiales</taxon>
        <taxon>Pseudonocardiaceae</taxon>
        <taxon>Saccharopolyspora</taxon>
    </lineage>
</organism>
<dbReference type="AlphaFoldDB" id="A0A840QDZ8"/>
<keyword evidence="1" id="KW-0456">Lyase</keyword>
<reference evidence="1 2" key="1">
    <citation type="submission" date="2020-08" db="EMBL/GenBank/DDBJ databases">
        <title>Sequencing the genomes of 1000 actinobacteria strains.</title>
        <authorList>
            <person name="Klenk H.-P."/>
        </authorList>
    </citation>
    <scope>NUCLEOTIDE SEQUENCE [LARGE SCALE GENOMIC DNA]</scope>
    <source>
        <strain evidence="1 2">DSM 45584</strain>
    </source>
</reference>
<dbReference type="EMBL" id="JACHIW010000001">
    <property type="protein sequence ID" value="MBB5156888.1"/>
    <property type="molecule type" value="Genomic_DNA"/>
</dbReference>
<name>A0A840QDZ8_9PSEU</name>
<proteinExistence type="predicted"/>
<protein>
    <submittedName>
        <fullName evidence="1">Selenocysteine lyase/cysteine desulfurase</fullName>
    </submittedName>
</protein>
<dbReference type="Proteomes" id="UP000584374">
    <property type="component" value="Unassembled WGS sequence"/>
</dbReference>
<dbReference type="RefSeq" id="WP_221467267.1">
    <property type="nucleotide sequence ID" value="NZ_JACHIW010000001.1"/>
</dbReference>
<accession>A0A840QDZ8</accession>
<comment type="caution">
    <text evidence="1">The sequence shown here is derived from an EMBL/GenBank/DDBJ whole genome shotgun (WGS) entry which is preliminary data.</text>
</comment>
<dbReference type="GO" id="GO:0016829">
    <property type="term" value="F:lyase activity"/>
    <property type="evidence" value="ECO:0007669"/>
    <property type="project" value="UniProtKB-KW"/>
</dbReference>
<evidence type="ECO:0000313" key="1">
    <source>
        <dbReference type="EMBL" id="MBB5156888.1"/>
    </source>
</evidence>
<dbReference type="Gene3D" id="3.40.640.10">
    <property type="entry name" value="Type I PLP-dependent aspartate aminotransferase-like (Major domain)"/>
    <property type="match status" value="1"/>
</dbReference>
<sequence length="36" mass="3882">MDTVGLGRLLKLYRALFAVDGCQTVGNIDVDVEAMP</sequence>
<keyword evidence="2" id="KW-1185">Reference proteome</keyword>
<evidence type="ECO:0000313" key="2">
    <source>
        <dbReference type="Proteomes" id="UP000584374"/>
    </source>
</evidence>